<protein>
    <submittedName>
        <fullName evidence="2">ALG2-interacting protein X</fullName>
    </submittedName>
</protein>
<proteinExistence type="predicted"/>
<evidence type="ECO:0000256" key="1">
    <source>
        <dbReference type="SAM" id="MobiDB-lite"/>
    </source>
</evidence>
<accession>A0A1R3L1W2</accession>
<comment type="caution">
    <text evidence="2">The sequence shown here is derived from an EMBL/GenBank/DDBJ whole genome shotgun (WGS) entry which is preliminary data.</text>
</comment>
<feature type="compositionally biased region" description="Pro residues" evidence="1">
    <location>
        <begin position="49"/>
        <end position="63"/>
    </location>
</feature>
<sequence>MRAPPPVYRHASAPLPPPAGSHGYRLPRARPAADQSAQPASGTRRNRTAPPPLLPPQWPVQYA</sequence>
<evidence type="ECO:0000313" key="2">
    <source>
        <dbReference type="EMBL" id="OMP13335.1"/>
    </source>
</evidence>
<dbReference type="Proteomes" id="UP000187203">
    <property type="component" value="Unassembled WGS sequence"/>
</dbReference>
<feature type="region of interest" description="Disordered" evidence="1">
    <location>
        <begin position="1"/>
        <end position="63"/>
    </location>
</feature>
<dbReference type="AlphaFoldDB" id="A0A1R3L1W2"/>
<dbReference type="EMBL" id="AWUE01004542">
    <property type="protein sequence ID" value="OMP13335.1"/>
    <property type="molecule type" value="Genomic_DNA"/>
</dbReference>
<reference evidence="3" key="1">
    <citation type="submission" date="2013-09" db="EMBL/GenBank/DDBJ databases">
        <title>Corchorus olitorius genome sequencing.</title>
        <authorList>
            <person name="Alam M."/>
            <person name="Haque M.S."/>
            <person name="Islam M.S."/>
            <person name="Emdad E.M."/>
            <person name="Islam M.M."/>
            <person name="Ahmed B."/>
            <person name="Halim A."/>
            <person name="Hossen Q.M.M."/>
            <person name="Hossain M.Z."/>
            <person name="Ahmed R."/>
            <person name="Khan M.M."/>
            <person name="Islam R."/>
            <person name="Rashid M.M."/>
            <person name="Khan S.A."/>
            <person name="Rahman M.S."/>
            <person name="Alam M."/>
            <person name="Yahiya A.S."/>
            <person name="Khan M.S."/>
            <person name="Azam M.S."/>
            <person name="Haque T."/>
            <person name="Lashkar M.Z.H."/>
            <person name="Akhand A.I."/>
            <person name="Morshed G."/>
            <person name="Roy S."/>
            <person name="Uddin K.S."/>
            <person name="Rabeya T."/>
            <person name="Hossain A.S."/>
            <person name="Chowdhury A."/>
            <person name="Snigdha A.R."/>
            <person name="Mortoza M.S."/>
            <person name="Matin S.A."/>
            <person name="Hoque S.M.E."/>
            <person name="Islam M.K."/>
            <person name="Roy D.K."/>
            <person name="Haider R."/>
            <person name="Moosa M.M."/>
            <person name="Elias S.M."/>
            <person name="Hasan A.M."/>
            <person name="Jahan S."/>
            <person name="Shafiuddin M."/>
            <person name="Mahmood N."/>
            <person name="Shommy N.S."/>
        </authorList>
    </citation>
    <scope>NUCLEOTIDE SEQUENCE [LARGE SCALE GENOMIC DNA]</scope>
    <source>
        <strain evidence="3">cv. O-4</strain>
    </source>
</reference>
<organism evidence="2 3">
    <name type="scientific">Corchorus olitorius</name>
    <dbReference type="NCBI Taxonomy" id="93759"/>
    <lineage>
        <taxon>Eukaryota</taxon>
        <taxon>Viridiplantae</taxon>
        <taxon>Streptophyta</taxon>
        <taxon>Embryophyta</taxon>
        <taxon>Tracheophyta</taxon>
        <taxon>Spermatophyta</taxon>
        <taxon>Magnoliopsida</taxon>
        <taxon>eudicotyledons</taxon>
        <taxon>Gunneridae</taxon>
        <taxon>Pentapetalae</taxon>
        <taxon>rosids</taxon>
        <taxon>malvids</taxon>
        <taxon>Malvales</taxon>
        <taxon>Malvaceae</taxon>
        <taxon>Grewioideae</taxon>
        <taxon>Apeibeae</taxon>
        <taxon>Corchorus</taxon>
    </lineage>
</organism>
<name>A0A1R3L1W2_9ROSI</name>
<feature type="non-terminal residue" evidence="2">
    <location>
        <position position="63"/>
    </location>
</feature>
<evidence type="ECO:0000313" key="3">
    <source>
        <dbReference type="Proteomes" id="UP000187203"/>
    </source>
</evidence>
<gene>
    <name evidence="2" type="ORF">COLO4_01865</name>
</gene>
<keyword evidence="3" id="KW-1185">Reference proteome</keyword>